<reference evidence="2 3" key="1">
    <citation type="submission" date="2018-10" db="EMBL/GenBank/DDBJ databases">
        <authorList>
            <person name="Li J."/>
        </authorList>
    </citation>
    <scope>NUCLEOTIDE SEQUENCE [LARGE SCALE GENOMIC DNA]</scope>
    <source>
        <strain evidence="2 3">CCTCC AB209002</strain>
    </source>
</reference>
<keyword evidence="1" id="KW-1133">Transmembrane helix</keyword>
<dbReference type="RefSeq" id="WP_121672967.1">
    <property type="nucleotide sequence ID" value="NZ_BMXM01000004.1"/>
</dbReference>
<comment type="caution">
    <text evidence="2">The sequence shown here is derived from an EMBL/GenBank/DDBJ whole genome shotgun (WGS) entry which is preliminary data.</text>
</comment>
<gene>
    <name evidence="2" type="ORF">D9V29_08920</name>
</gene>
<organism evidence="2 3">
    <name type="scientific">Mycetocola manganoxydans</name>
    <dbReference type="NCBI Taxonomy" id="699879"/>
    <lineage>
        <taxon>Bacteria</taxon>
        <taxon>Bacillati</taxon>
        <taxon>Actinomycetota</taxon>
        <taxon>Actinomycetes</taxon>
        <taxon>Micrococcales</taxon>
        <taxon>Microbacteriaceae</taxon>
        <taxon>Mycetocola</taxon>
    </lineage>
</organism>
<proteinExistence type="predicted"/>
<evidence type="ECO:0000256" key="1">
    <source>
        <dbReference type="SAM" id="Phobius"/>
    </source>
</evidence>
<dbReference type="EMBL" id="RCUV01000008">
    <property type="protein sequence ID" value="RLP71451.1"/>
    <property type="molecule type" value="Genomic_DNA"/>
</dbReference>
<keyword evidence="3" id="KW-1185">Reference proteome</keyword>
<accession>A0A3L6ZV59</accession>
<dbReference type="Proteomes" id="UP000270299">
    <property type="component" value="Unassembled WGS sequence"/>
</dbReference>
<keyword evidence="1" id="KW-0472">Membrane</keyword>
<evidence type="ECO:0000313" key="3">
    <source>
        <dbReference type="Proteomes" id="UP000270299"/>
    </source>
</evidence>
<sequence>MDPVIAAILIAAGIGLVALLVVLGIRDARERRYDSEPGSTTMPRERVEGEAHAVAARFARDDGQNF</sequence>
<name>A0A3L6ZV59_9MICO</name>
<keyword evidence="1" id="KW-0812">Transmembrane</keyword>
<evidence type="ECO:0000313" key="2">
    <source>
        <dbReference type="EMBL" id="RLP71451.1"/>
    </source>
</evidence>
<dbReference type="AlphaFoldDB" id="A0A3L6ZV59"/>
<feature type="transmembrane region" description="Helical" evidence="1">
    <location>
        <begin position="6"/>
        <end position="25"/>
    </location>
</feature>
<protein>
    <submittedName>
        <fullName evidence="2">Uncharacterized protein</fullName>
    </submittedName>
</protein>